<comment type="caution">
    <text evidence="1">The sequence shown here is derived from an EMBL/GenBank/DDBJ whole genome shotgun (WGS) entry which is preliminary data.</text>
</comment>
<dbReference type="Proteomes" id="UP001060085">
    <property type="component" value="Linkage Group LG02"/>
</dbReference>
<dbReference type="EMBL" id="CM044702">
    <property type="protein sequence ID" value="KAI5679272.1"/>
    <property type="molecule type" value="Genomic_DNA"/>
</dbReference>
<protein>
    <submittedName>
        <fullName evidence="1">Uncharacterized protein</fullName>
    </submittedName>
</protein>
<keyword evidence="2" id="KW-1185">Reference proteome</keyword>
<accession>A0ACC0C370</accession>
<evidence type="ECO:0000313" key="1">
    <source>
        <dbReference type="EMBL" id="KAI5679272.1"/>
    </source>
</evidence>
<proteinExistence type="predicted"/>
<evidence type="ECO:0000313" key="2">
    <source>
        <dbReference type="Proteomes" id="UP001060085"/>
    </source>
</evidence>
<gene>
    <name evidence="1" type="ORF">M9H77_10222</name>
</gene>
<organism evidence="1 2">
    <name type="scientific">Catharanthus roseus</name>
    <name type="common">Madagascar periwinkle</name>
    <name type="synonym">Vinca rosea</name>
    <dbReference type="NCBI Taxonomy" id="4058"/>
    <lineage>
        <taxon>Eukaryota</taxon>
        <taxon>Viridiplantae</taxon>
        <taxon>Streptophyta</taxon>
        <taxon>Embryophyta</taxon>
        <taxon>Tracheophyta</taxon>
        <taxon>Spermatophyta</taxon>
        <taxon>Magnoliopsida</taxon>
        <taxon>eudicotyledons</taxon>
        <taxon>Gunneridae</taxon>
        <taxon>Pentapetalae</taxon>
        <taxon>asterids</taxon>
        <taxon>lamiids</taxon>
        <taxon>Gentianales</taxon>
        <taxon>Apocynaceae</taxon>
        <taxon>Rauvolfioideae</taxon>
        <taxon>Vinceae</taxon>
        <taxon>Catharanthinae</taxon>
        <taxon>Catharanthus</taxon>
    </lineage>
</organism>
<sequence length="154" mass="18086">MMNPMARRFSTIFDRPATSMNPLCCELQQWRGIRVQVRNGNLERALSLMQRIMVSSGIERMIKREQTHHIKNSEKRVLARKSLQRRIQSQDFSRKLKSVLLKKVSFMSIDYRKKGLINQVCQAVVSLDQRQQPSSTILIFLKNQFMVDSCREVD</sequence>
<reference evidence="2" key="1">
    <citation type="journal article" date="2023" name="Nat. Plants">
        <title>Single-cell RNA sequencing provides a high-resolution roadmap for understanding the multicellular compartmentation of specialized metabolism.</title>
        <authorList>
            <person name="Sun S."/>
            <person name="Shen X."/>
            <person name="Li Y."/>
            <person name="Li Y."/>
            <person name="Wang S."/>
            <person name="Li R."/>
            <person name="Zhang H."/>
            <person name="Shen G."/>
            <person name="Guo B."/>
            <person name="Wei J."/>
            <person name="Xu J."/>
            <person name="St-Pierre B."/>
            <person name="Chen S."/>
            <person name="Sun C."/>
        </authorList>
    </citation>
    <scope>NUCLEOTIDE SEQUENCE [LARGE SCALE GENOMIC DNA]</scope>
</reference>
<name>A0ACC0C370_CATRO</name>